<dbReference type="OrthoDB" id="186625at2759"/>
<dbReference type="PANTHER" id="PTHR46212:SF3">
    <property type="entry name" value="GH27120P"/>
    <property type="match status" value="1"/>
</dbReference>
<dbReference type="Gene3D" id="1.10.238.10">
    <property type="entry name" value="EF-hand"/>
    <property type="match status" value="1"/>
</dbReference>
<organism evidence="8 9">
    <name type="scientific">Mortierella alpina</name>
    <name type="common">Oleaginous fungus</name>
    <name type="synonym">Mortierella renispora</name>
    <dbReference type="NCBI Taxonomy" id="64518"/>
    <lineage>
        <taxon>Eukaryota</taxon>
        <taxon>Fungi</taxon>
        <taxon>Fungi incertae sedis</taxon>
        <taxon>Mucoromycota</taxon>
        <taxon>Mortierellomycotina</taxon>
        <taxon>Mortierellomycetes</taxon>
        <taxon>Mortierellales</taxon>
        <taxon>Mortierellaceae</taxon>
        <taxon>Mortierella</taxon>
    </lineage>
</organism>
<keyword evidence="3" id="KW-0479">Metal-binding</keyword>
<dbReference type="GO" id="GO:0048306">
    <property type="term" value="F:calcium-dependent protein binding"/>
    <property type="evidence" value="ECO:0007669"/>
    <property type="project" value="UniProtKB-ARBA"/>
</dbReference>
<evidence type="ECO:0000256" key="1">
    <source>
        <dbReference type="ARBA" id="ARBA00004496"/>
    </source>
</evidence>
<dbReference type="FunFam" id="1.10.238.10:FF:000001">
    <property type="entry name" value="Calmodulin 1"/>
    <property type="match status" value="1"/>
</dbReference>
<feature type="compositionally biased region" description="Polar residues" evidence="6">
    <location>
        <begin position="48"/>
        <end position="62"/>
    </location>
</feature>
<evidence type="ECO:0000259" key="7">
    <source>
        <dbReference type="PROSITE" id="PS50222"/>
    </source>
</evidence>
<dbReference type="InterPro" id="IPR002048">
    <property type="entry name" value="EF_hand_dom"/>
</dbReference>
<feature type="region of interest" description="Disordered" evidence="6">
    <location>
        <begin position="1"/>
        <end position="66"/>
    </location>
</feature>
<comment type="caution">
    <text evidence="8">The sequence shown here is derived from an EMBL/GenBank/DDBJ whole genome shotgun (WGS) entry which is preliminary data.</text>
</comment>
<feature type="domain" description="EF-hand" evidence="7">
    <location>
        <begin position="152"/>
        <end position="187"/>
    </location>
</feature>
<keyword evidence="5" id="KW-0106">Calcium</keyword>
<feature type="domain" description="EF-hand" evidence="7">
    <location>
        <begin position="188"/>
        <end position="223"/>
    </location>
</feature>
<dbReference type="Pfam" id="PF13499">
    <property type="entry name" value="EF-hand_7"/>
    <property type="match status" value="2"/>
</dbReference>
<dbReference type="PROSITE" id="PS50222">
    <property type="entry name" value="EF_HAND_2"/>
    <property type="match status" value="3"/>
</dbReference>
<evidence type="ECO:0000256" key="5">
    <source>
        <dbReference type="ARBA" id="ARBA00022837"/>
    </source>
</evidence>
<dbReference type="Proteomes" id="UP000738359">
    <property type="component" value="Unassembled WGS sequence"/>
</dbReference>
<dbReference type="EMBL" id="JAAAHY010000342">
    <property type="protein sequence ID" value="KAF9964629.1"/>
    <property type="molecule type" value="Genomic_DNA"/>
</dbReference>
<dbReference type="AlphaFoldDB" id="A0A9P6J8F8"/>
<evidence type="ECO:0000256" key="4">
    <source>
        <dbReference type="ARBA" id="ARBA00022737"/>
    </source>
</evidence>
<keyword evidence="4" id="KW-0677">Repeat</keyword>
<dbReference type="GO" id="GO:0005509">
    <property type="term" value="F:calcium ion binding"/>
    <property type="evidence" value="ECO:0007669"/>
    <property type="project" value="InterPro"/>
</dbReference>
<evidence type="ECO:0000256" key="3">
    <source>
        <dbReference type="ARBA" id="ARBA00022723"/>
    </source>
</evidence>
<keyword evidence="9" id="KW-1185">Reference proteome</keyword>
<evidence type="ECO:0000256" key="6">
    <source>
        <dbReference type="SAM" id="MobiDB-lite"/>
    </source>
</evidence>
<dbReference type="InterPro" id="IPR051426">
    <property type="entry name" value="Peflin/Sorcin_CaBP"/>
</dbReference>
<sequence>MAYNPGYGGYQQQQQQPYGQQQQAPYGQQQQPYGQQHQQQAPYANYQSPAPQHQQVQGAVPTSYQASPAPQYQQAVNYQQQQAASAEASLRQWFDAVDTDRSGQLSTEELQKALINGDWSPFNYETVRLMMNMFDTDNSGLINFAEFSGLWKYIEEWRACFRAFDQDQSGSIDFNELRTAMRSFRYNLSDDFLKLLIKKYDKKGRGDVSFDNFVQIAVTVKSLTDAFMRIDREGKGYATIGYEQFLELVVNNR</sequence>
<comment type="subcellular location">
    <subcellularLocation>
        <location evidence="1">Cytoplasm</location>
    </subcellularLocation>
</comment>
<dbReference type="CDD" id="cd16180">
    <property type="entry name" value="EFh_PEF_Group_I"/>
    <property type="match status" value="1"/>
</dbReference>
<feature type="compositionally biased region" description="Low complexity" evidence="6">
    <location>
        <begin position="1"/>
        <end position="47"/>
    </location>
</feature>
<dbReference type="GO" id="GO:0005737">
    <property type="term" value="C:cytoplasm"/>
    <property type="evidence" value="ECO:0007669"/>
    <property type="project" value="UniProtKB-SubCell"/>
</dbReference>
<proteinExistence type="predicted"/>
<accession>A0A9P6J8F8</accession>
<protein>
    <submittedName>
        <fullName evidence="8">Programmed cell death protein 6</fullName>
    </submittedName>
</protein>
<reference evidence="8" key="1">
    <citation type="journal article" date="2020" name="Fungal Divers.">
        <title>Resolving the Mortierellaceae phylogeny through synthesis of multi-gene phylogenetics and phylogenomics.</title>
        <authorList>
            <person name="Vandepol N."/>
            <person name="Liber J."/>
            <person name="Desiro A."/>
            <person name="Na H."/>
            <person name="Kennedy M."/>
            <person name="Barry K."/>
            <person name="Grigoriev I.V."/>
            <person name="Miller A.N."/>
            <person name="O'Donnell K."/>
            <person name="Stajich J.E."/>
            <person name="Bonito G."/>
        </authorList>
    </citation>
    <scope>NUCLEOTIDE SEQUENCE</scope>
    <source>
        <strain evidence="8">CK1249</strain>
    </source>
</reference>
<evidence type="ECO:0000313" key="8">
    <source>
        <dbReference type="EMBL" id="KAF9964629.1"/>
    </source>
</evidence>
<dbReference type="InterPro" id="IPR018247">
    <property type="entry name" value="EF_Hand_1_Ca_BS"/>
</dbReference>
<feature type="domain" description="EF-hand" evidence="7">
    <location>
        <begin position="85"/>
        <end position="120"/>
    </location>
</feature>
<evidence type="ECO:0000313" key="9">
    <source>
        <dbReference type="Proteomes" id="UP000738359"/>
    </source>
</evidence>
<dbReference type="SUPFAM" id="SSF47473">
    <property type="entry name" value="EF-hand"/>
    <property type="match status" value="1"/>
</dbReference>
<dbReference type="InterPro" id="IPR011992">
    <property type="entry name" value="EF-hand-dom_pair"/>
</dbReference>
<dbReference type="PROSITE" id="PS00018">
    <property type="entry name" value="EF_HAND_1"/>
    <property type="match status" value="2"/>
</dbReference>
<evidence type="ECO:0000256" key="2">
    <source>
        <dbReference type="ARBA" id="ARBA00022490"/>
    </source>
</evidence>
<gene>
    <name evidence="8" type="primary">PDCD6_2</name>
    <name evidence="8" type="ORF">BGZ70_006183</name>
</gene>
<keyword evidence="2" id="KW-0963">Cytoplasm</keyword>
<name>A0A9P6J8F8_MORAP</name>
<dbReference type="PANTHER" id="PTHR46212">
    <property type="entry name" value="PEFLIN"/>
    <property type="match status" value="1"/>
</dbReference>
<dbReference type="SMART" id="SM00054">
    <property type="entry name" value="EFh"/>
    <property type="match status" value="4"/>
</dbReference>